<accession>A0ABD5LPN2</accession>
<dbReference type="Proteomes" id="UP001438189">
    <property type="component" value="Unassembled WGS sequence"/>
</dbReference>
<comment type="caution">
    <text evidence="1">The sequence shown here is derived from an EMBL/GenBank/DDBJ whole genome shotgun (WGS) entry which is preliminary data.</text>
</comment>
<dbReference type="EMBL" id="JBETME010000023">
    <property type="protein sequence ID" value="MES4993861.1"/>
    <property type="molecule type" value="Genomic_DNA"/>
</dbReference>
<proteinExistence type="predicted"/>
<evidence type="ECO:0000313" key="2">
    <source>
        <dbReference type="Proteomes" id="UP001438189"/>
    </source>
</evidence>
<reference evidence="1 2" key="1">
    <citation type="submission" date="2024-06" db="EMBL/GenBank/DDBJ databases">
        <title>Genome sequencing of Agrobacterium spp. from tobacco in Serbia.</title>
        <authorList>
            <person name="Ilicic R.J."/>
            <person name="Studholme D.J."/>
            <person name="Jelusic A."/>
            <person name="Barac G."/>
            <person name="Bagi F."/>
            <person name="Popovic Milovanovic T."/>
        </authorList>
    </citation>
    <scope>NUCLEOTIDE SEQUENCE [LARGE SCALE GENOMIC DNA]</scope>
    <source>
        <strain evidence="1 2">DA1</strain>
    </source>
</reference>
<dbReference type="Pfam" id="PF05488">
    <property type="entry name" value="PAAR_motif"/>
    <property type="match status" value="1"/>
</dbReference>
<dbReference type="AlphaFoldDB" id="A0ABD5LPN2"/>
<dbReference type="InterPro" id="IPR008727">
    <property type="entry name" value="PAAR_motif"/>
</dbReference>
<dbReference type="CDD" id="cd14738">
    <property type="entry name" value="PAAR_2"/>
    <property type="match status" value="1"/>
</dbReference>
<evidence type="ECO:0000313" key="1">
    <source>
        <dbReference type="EMBL" id="MES4993861.1"/>
    </source>
</evidence>
<dbReference type="Gene3D" id="2.60.200.60">
    <property type="match status" value="2"/>
</dbReference>
<sequence>MGKPAAIIGKAHICPQVDPGPKPHVGGPVVTGRPFVRIDGVPVAVVGDSTICTGCGCVDKIVSGSQIARINGQPIARLGDATDHGGLITEGVASVRID</sequence>
<organism evidence="1 2">
    <name type="scientific">Agrobacterium radiobacter</name>
    <dbReference type="NCBI Taxonomy" id="362"/>
    <lineage>
        <taxon>Bacteria</taxon>
        <taxon>Pseudomonadati</taxon>
        <taxon>Pseudomonadota</taxon>
        <taxon>Alphaproteobacteria</taxon>
        <taxon>Hyphomicrobiales</taxon>
        <taxon>Rhizobiaceae</taxon>
        <taxon>Rhizobium/Agrobacterium group</taxon>
        <taxon>Agrobacterium</taxon>
        <taxon>Agrobacterium tumefaciens complex</taxon>
    </lineage>
</organism>
<gene>
    <name evidence="1" type="ORF">ABVB70_26575</name>
</gene>
<name>A0ABD5LPN2_AGRRD</name>
<dbReference type="RefSeq" id="WP_003506671.1">
    <property type="nucleotide sequence ID" value="NZ_JBETME010000023.1"/>
</dbReference>
<protein>
    <submittedName>
        <fullName evidence="1">PAAR domain-containing protein</fullName>
    </submittedName>
</protein>